<evidence type="ECO:0000313" key="2">
    <source>
        <dbReference type="Proteomes" id="UP000245119"/>
    </source>
</evidence>
<dbReference type="Proteomes" id="UP000245119">
    <property type="component" value="Linkage Group LG4"/>
</dbReference>
<keyword evidence="2" id="KW-1185">Reference proteome</keyword>
<gene>
    <name evidence="1" type="ORF">C0Q70_08462</name>
</gene>
<organism evidence="1 2">
    <name type="scientific">Pomacea canaliculata</name>
    <name type="common">Golden apple snail</name>
    <dbReference type="NCBI Taxonomy" id="400727"/>
    <lineage>
        <taxon>Eukaryota</taxon>
        <taxon>Metazoa</taxon>
        <taxon>Spiralia</taxon>
        <taxon>Lophotrochozoa</taxon>
        <taxon>Mollusca</taxon>
        <taxon>Gastropoda</taxon>
        <taxon>Caenogastropoda</taxon>
        <taxon>Architaenioglossa</taxon>
        <taxon>Ampullarioidea</taxon>
        <taxon>Ampullariidae</taxon>
        <taxon>Pomacea</taxon>
    </lineage>
</organism>
<proteinExistence type="predicted"/>
<reference evidence="1 2" key="1">
    <citation type="submission" date="2018-04" db="EMBL/GenBank/DDBJ databases">
        <title>The genome of golden apple snail Pomacea canaliculata provides insight into stress tolerance and invasive adaptation.</title>
        <authorList>
            <person name="Liu C."/>
            <person name="Liu B."/>
            <person name="Ren Y."/>
            <person name="Zhang Y."/>
            <person name="Wang H."/>
            <person name="Li S."/>
            <person name="Jiang F."/>
            <person name="Yin L."/>
            <person name="Zhang G."/>
            <person name="Qian W."/>
            <person name="Fan W."/>
        </authorList>
    </citation>
    <scope>NUCLEOTIDE SEQUENCE [LARGE SCALE GENOMIC DNA]</scope>
    <source>
        <strain evidence="1">SZHN2017</strain>
        <tissue evidence="1">Muscle</tissue>
    </source>
</reference>
<name>A0A2T7PHX8_POMCA</name>
<dbReference type="EMBL" id="PZQS01000004">
    <property type="protein sequence ID" value="PVD33014.1"/>
    <property type="molecule type" value="Genomic_DNA"/>
</dbReference>
<sequence>MHGLAAWWGGGPDDKGGGDNVASDTATFVYLVSERVQHVRVLSSPGCSVVLLSTLHPGVWCCSSSQGGALSCSHPQHLHFEGVDGGTMFLAMNNVPKGTAVAEDIQTSCMAVSLTFRSSPQVEFPVGPVIFVLE</sequence>
<comment type="caution">
    <text evidence="1">The sequence shown here is derived from an EMBL/GenBank/DDBJ whole genome shotgun (WGS) entry which is preliminary data.</text>
</comment>
<dbReference type="AlphaFoldDB" id="A0A2T7PHX8"/>
<protein>
    <submittedName>
        <fullName evidence="1">Uncharacterized protein</fullName>
    </submittedName>
</protein>
<evidence type="ECO:0000313" key="1">
    <source>
        <dbReference type="EMBL" id="PVD33014.1"/>
    </source>
</evidence>
<accession>A0A2T7PHX8</accession>